<evidence type="ECO:0000256" key="7">
    <source>
        <dbReference type="ARBA" id="ARBA00023146"/>
    </source>
</evidence>
<dbReference type="InterPro" id="IPR004365">
    <property type="entry name" value="NA-bd_OB_tRNA"/>
</dbReference>
<dbReference type="InterPro" id="IPR004524">
    <property type="entry name" value="Asp-tRNA-ligase_1"/>
</dbReference>
<keyword evidence="3 8" id="KW-0436">Ligase</keyword>
<dbReference type="Pfam" id="PF00152">
    <property type="entry name" value="tRNA-synt_2"/>
    <property type="match status" value="1"/>
</dbReference>
<evidence type="ECO:0000256" key="4">
    <source>
        <dbReference type="ARBA" id="ARBA00022741"/>
    </source>
</evidence>
<dbReference type="SUPFAM" id="SSF50249">
    <property type="entry name" value="Nucleic acid-binding proteins"/>
    <property type="match status" value="1"/>
</dbReference>
<keyword evidence="5 8" id="KW-0067">ATP-binding</keyword>
<name>A0A2Z5UUR5_9COXI</name>
<feature type="binding site" evidence="8">
    <location>
        <position position="487"/>
    </location>
    <ligand>
        <name>ATP</name>
        <dbReference type="ChEBI" id="CHEBI:30616"/>
    </ligand>
</feature>
<dbReference type="CDD" id="cd04317">
    <property type="entry name" value="EcAspRS_like_N"/>
    <property type="match status" value="1"/>
</dbReference>
<dbReference type="InterPro" id="IPR045864">
    <property type="entry name" value="aa-tRNA-synth_II/BPL/LPL"/>
</dbReference>
<feature type="binding site" evidence="8">
    <location>
        <position position="221"/>
    </location>
    <ligand>
        <name>L-aspartate</name>
        <dbReference type="ChEBI" id="CHEBI:29991"/>
    </ligand>
</feature>
<dbReference type="RefSeq" id="WP_126322766.1">
    <property type="nucleotide sequence ID" value="NZ_AP018005.1"/>
</dbReference>
<feature type="site" description="Important for tRNA non-discrimination" evidence="8">
    <location>
        <position position="83"/>
    </location>
</feature>
<dbReference type="GO" id="GO:0003676">
    <property type="term" value="F:nucleic acid binding"/>
    <property type="evidence" value="ECO:0007669"/>
    <property type="project" value="InterPro"/>
</dbReference>
<evidence type="ECO:0000256" key="6">
    <source>
        <dbReference type="ARBA" id="ARBA00022917"/>
    </source>
</evidence>
<sequence>MTQRTHYCSQLGEELLQKTVQVRGWVHYRRDHGGIIFVDLRDRSGLLQLVFNPEQTELFKQAESLRNEYVIAVEGQVSLRPVGTENKQLKSGKVELQVAKLTILNTSLALPFAIDSYTPVSEEVALKYRYLDLRRPDMQARFILRTKVVSFIRRFLEEKNFLELETPILTKATPEGARDYLVPSRVHPGSFYALPQSPQLFKQLLMMSGFDRYYQVVRCFRDEDLRADRQPEFTQLDMELSFCDEKTIQDLTENLISSLFKEILQVSLPHPFPRMSYQEAMQRYGSDKPDLRISLELIDIADLVQGIEFKVFADPAADPQGRVVALRIPNAVDLTRKTIDEYTQYVSIFGAKGLAYIKVIDRNKGLEGLQSPILKFIPEAVVTAILERVDAQTGDIIFFGAGKSKIVSDSLGALRVKCGHDFKLVKAGFAPLWVVDFPLFEFDEKEQRLQALHHPFTAPQVADVDELQAKSATCLSRAYDMVLNGCEIGGGSIRIHDSHVQAAVFDLLAISEQEQKDKFGFLLEALKYGCPPHGGIAFGLDRLVMLMTGASSIRDVILFPKTQAARCPLTEAPSAVSLAQLNELSIQVRKK</sequence>
<dbReference type="AlphaFoldDB" id="A0A2Z5UUR5"/>
<dbReference type="Proteomes" id="UP000282483">
    <property type="component" value="Chromosome"/>
</dbReference>
<evidence type="ECO:0000259" key="9">
    <source>
        <dbReference type="PROSITE" id="PS50862"/>
    </source>
</evidence>
<dbReference type="GO" id="GO:0005524">
    <property type="term" value="F:ATP binding"/>
    <property type="evidence" value="ECO:0007669"/>
    <property type="project" value="UniProtKB-UniRule"/>
</dbReference>
<comment type="catalytic activity">
    <reaction evidence="8">
        <text>tRNA(Asx) + L-aspartate + ATP = L-aspartyl-tRNA(Asx) + AMP + diphosphate</text>
        <dbReference type="Rhea" id="RHEA:18349"/>
        <dbReference type="Rhea" id="RHEA-COMP:9710"/>
        <dbReference type="Rhea" id="RHEA-COMP:9711"/>
        <dbReference type="ChEBI" id="CHEBI:29991"/>
        <dbReference type="ChEBI" id="CHEBI:30616"/>
        <dbReference type="ChEBI" id="CHEBI:33019"/>
        <dbReference type="ChEBI" id="CHEBI:78442"/>
        <dbReference type="ChEBI" id="CHEBI:78516"/>
        <dbReference type="ChEBI" id="CHEBI:456215"/>
        <dbReference type="EC" id="6.1.1.23"/>
    </reaction>
</comment>
<dbReference type="NCBIfam" id="TIGR00459">
    <property type="entry name" value="aspS_bact"/>
    <property type="match status" value="1"/>
</dbReference>
<feature type="binding site" evidence="8">
    <location>
        <position position="494"/>
    </location>
    <ligand>
        <name>L-aspartate</name>
        <dbReference type="ChEBI" id="CHEBI:29991"/>
    </ligand>
</feature>
<feature type="region of interest" description="Aspartate" evidence="8">
    <location>
        <begin position="199"/>
        <end position="202"/>
    </location>
</feature>
<gene>
    <name evidence="8 10" type="primary">aspS</name>
    <name evidence="10" type="ORF">RVIR1_08100</name>
</gene>
<dbReference type="SUPFAM" id="SSF55261">
    <property type="entry name" value="GAD domain-like"/>
    <property type="match status" value="1"/>
</dbReference>
<evidence type="ECO:0000313" key="11">
    <source>
        <dbReference type="Proteomes" id="UP000282483"/>
    </source>
</evidence>
<dbReference type="InterPro" id="IPR012340">
    <property type="entry name" value="NA-bd_OB-fold"/>
</dbReference>
<dbReference type="KEGG" id="rvi:RVIR1_08100"/>
<comment type="subunit">
    <text evidence="8">Homodimer.</text>
</comment>
<dbReference type="SUPFAM" id="SSF55681">
    <property type="entry name" value="Class II aaRS and biotin synthetases"/>
    <property type="match status" value="1"/>
</dbReference>
<organism evidence="10 11">
    <name type="scientific">Candidatus Rickettsiella viridis</name>
    <dbReference type="NCBI Taxonomy" id="676208"/>
    <lineage>
        <taxon>Bacteria</taxon>
        <taxon>Pseudomonadati</taxon>
        <taxon>Pseudomonadota</taxon>
        <taxon>Gammaproteobacteria</taxon>
        <taxon>Legionellales</taxon>
        <taxon>Coxiellaceae</taxon>
        <taxon>Rickettsiella</taxon>
    </lineage>
</organism>
<dbReference type="GO" id="GO:0050560">
    <property type="term" value="F:aspartate-tRNA(Asn) ligase activity"/>
    <property type="evidence" value="ECO:0007669"/>
    <property type="project" value="UniProtKB-EC"/>
</dbReference>
<dbReference type="GO" id="GO:0004815">
    <property type="term" value="F:aspartate-tRNA ligase activity"/>
    <property type="evidence" value="ECO:0007669"/>
    <property type="project" value="UniProtKB-UniRule"/>
</dbReference>
<dbReference type="Gene3D" id="2.40.50.140">
    <property type="entry name" value="Nucleic acid-binding proteins"/>
    <property type="match status" value="1"/>
</dbReference>
<dbReference type="NCBIfam" id="NF001750">
    <property type="entry name" value="PRK00476.1"/>
    <property type="match status" value="1"/>
</dbReference>
<dbReference type="InterPro" id="IPR002312">
    <property type="entry name" value="Asp/Asn-tRNA-synth_IIb"/>
</dbReference>
<feature type="domain" description="Aminoacyl-transfer RNA synthetases class-II family profile" evidence="9">
    <location>
        <begin position="142"/>
        <end position="560"/>
    </location>
</feature>
<evidence type="ECO:0000256" key="3">
    <source>
        <dbReference type="ARBA" id="ARBA00022598"/>
    </source>
</evidence>
<dbReference type="OrthoDB" id="9802326at2"/>
<dbReference type="PANTHER" id="PTHR22594">
    <property type="entry name" value="ASPARTYL/LYSYL-TRNA SYNTHETASE"/>
    <property type="match status" value="1"/>
</dbReference>
<evidence type="ECO:0000313" key="10">
    <source>
        <dbReference type="EMBL" id="BBB15299.1"/>
    </source>
</evidence>
<feature type="binding site" evidence="8">
    <location>
        <position position="230"/>
    </location>
    <ligand>
        <name>ATP</name>
        <dbReference type="ChEBI" id="CHEBI:30616"/>
    </ligand>
</feature>
<feature type="site" description="Important for tRNA non-discrimination" evidence="8">
    <location>
        <position position="32"/>
    </location>
</feature>
<evidence type="ECO:0000256" key="8">
    <source>
        <dbReference type="HAMAP-Rule" id="MF_00044"/>
    </source>
</evidence>
<comment type="similarity">
    <text evidence="1 8">Belongs to the class-II aminoacyl-tRNA synthetase family. Type 1 subfamily.</text>
</comment>
<keyword evidence="11" id="KW-1185">Reference proteome</keyword>
<dbReference type="PROSITE" id="PS50862">
    <property type="entry name" value="AA_TRNA_LIGASE_II"/>
    <property type="match status" value="1"/>
</dbReference>
<dbReference type="HAMAP" id="MF_00044">
    <property type="entry name" value="Asp_tRNA_synth_type1"/>
    <property type="match status" value="1"/>
</dbReference>
<dbReference type="GO" id="GO:0005737">
    <property type="term" value="C:cytoplasm"/>
    <property type="evidence" value="ECO:0007669"/>
    <property type="project" value="UniProtKB-SubCell"/>
</dbReference>
<dbReference type="InterPro" id="IPR006195">
    <property type="entry name" value="aa-tRNA-synth_II"/>
</dbReference>
<reference evidence="10 11" key="1">
    <citation type="submission" date="2017-03" db="EMBL/GenBank/DDBJ databases">
        <title>The genome sequence of Candidatus Rickettsiella viridis.</title>
        <authorList>
            <person name="Nikoh N."/>
            <person name="Tsuchida T."/>
            <person name="Yamaguchi K."/>
            <person name="Maeda T."/>
            <person name="Shigenobu S."/>
            <person name="Fukatsu T."/>
        </authorList>
    </citation>
    <scope>NUCLEOTIDE SEQUENCE [LARGE SCALE GENOMIC DNA]</scope>
    <source>
        <strain evidence="10 11">Ap-RA04</strain>
    </source>
</reference>
<feature type="binding site" evidence="8">
    <location>
        <position position="175"/>
    </location>
    <ligand>
        <name>L-aspartate</name>
        <dbReference type="ChEBI" id="CHEBI:29991"/>
    </ligand>
</feature>
<dbReference type="InterPro" id="IPR004364">
    <property type="entry name" value="Aa-tRNA-synt_II"/>
</dbReference>
<proteinExistence type="inferred from homology"/>
<accession>A0A2Z5UUR5</accession>
<dbReference type="EC" id="6.1.1.23" evidence="8"/>
<feature type="binding site" evidence="8">
    <location>
        <position position="453"/>
    </location>
    <ligand>
        <name>L-aspartate</name>
        <dbReference type="ChEBI" id="CHEBI:29991"/>
    </ligand>
</feature>
<dbReference type="PRINTS" id="PR01042">
    <property type="entry name" value="TRNASYNTHASP"/>
</dbReference>
<dbReference type="EMBL" id="AP018005">
    <property type="protein sequence ID" value="BBB15299.1"/>
    <property type="molecule type" value="Genomic_DNA"/>
</dbReference>
<dbReference type="Pfam" id="PF02938">
    <property type="entry name" value="GAD"/>
    <property type="match status" value="1"/>
</dbReference>
<keyword evidence="4 8" id="KW-0547">Nucleotide-binding</keyword>
<protein>
    <recommendedName>
        <fullName evidence="8">Aspartate--tRNA(Asp/Asn) ligase</fullName>
        <ecNumber evidence="8">6.1.1.23</ecNumber>
    </recommendedName>
    <alternativeName>
        <fullName evidence="8">Aspartyl-tRNA synthetase</fullName>
        <shortName evidence="8">AspRS</shortName>
    </alternativeName>
    <alternativeName>
        <fullName evidence="8">Non-discriminating aspartyl-tRNA synthetase</fullName>
        <shortName evidence="8">ND-AspRS</shortName>
    </alternativeName>
</protein>
<evidence type="ECO:0000256" key="1">
    <source>
        <dbReference type="ARBA" id="ARBA00006303"/>
    </source>
</evidence>
<evidence type="ECO:0000256" key="2">
    <source>
        <dbReference type="ARBA" id="ARBA00022490"/>
    </source>
</evidence>
<comment type="function">
    <text evidence="8">Aspartyl-tRNA synthetase with relaxed tRNA specificity since it is able to aspartylate not only its cognate tRNA(Asp) but also tRNA(Asn). Reaction proceeds in two steps: L-aspartate is first activated by ATP to form Asp-AMP and then transferred to the acceptor end of tRNA(Asp/Asn).</text>
</comment>
<comment type="subcellular location">
    <subcellularLocation>
        <location evidence="8">Cytoplasm</location>
    </subcellularLocation>
</comment>
<dbReference type="PANTHER" id="PTHR22594:SF5">
    <property type="entry name" value="ASPARTATE--TRNA LIGASE, MITOCHONDRIAL"/>
    <property type="match status" value="1"/>
</dbReference>
<dbReference type="InterPro" id="IPR029351">
    <property type="entry name" value="GAD_dom"/>
</dbReference>
<feature type="binding site" evidence="8">
    <location>
        <begin position="221"/>
        <end position="223"/>
    </location>
    <ligand>
        <name>ATP</name>
        <dbReference type="ChEBI" id="CHEBI:30616"/>
    </ligand>
</feature>
<dbReference type="InterPro" id="IPR047090">
    <property type="entry name" value="AspRS_core"/>
</dbReference>
<dbReference type="Gene3D" id="3.30.930.10">
    <property type="entry name" value="Bira Bifunctional Protein, Domain 2"/>
    <property type="match status" value="1"/>
</dbReference>
<dbReference type="InterPro" id="IPR047089">
    <property type="entry name" value="Asp-tRNA-ligase_1_N"/>
</dbReference>
<dbReference type="Gene3D" id="3.30.1360.30">
    <property type="entry name" value="GAD-like domain"/>
    <property type="match status" value="1"/>
</dbReference>
<keyword evidence="6 8" id="KW-0648">Protein biosynthesis</keyword>
<dbReference type="Pfam" id="PF01336">
    <property type="entry name" value="tRNA_anti-codon"/>
    <property type="match status" value="1"/>
</dbReference>
<evidence type="ECO:0000256" key="5">
    <source>
        <dbReference type="ARBA" id="ARBA00022840"/>
    </source>
</evidence>
<keyword evidence="7 8" id="KW-0030">Aminoacyl-tRNA synthetase</keyword>
<dbReference type="InterPro" id="IPR004115">
    <property type="entry name" value="GAD-like_sf"/>
</dbReference>
<dbReference type="GO" id="GO:0006422">
    <property type="term" value="P:aspartyl-tRNA aminoacylation"/>
    <property type="evidence" value="ECO:0007669"/>
    <property type="project" value="UniProtKB-UniRule"/>
</dbReference>
<feature type="binding site" evidence="8">
    <location>
        <begin position="539"/>
        <end position="542"/>
    </location>
    <ligand>
        <name>ATP</name>
        <dbReference type="ChEBI" id="CHEBI:30616"/>
    </ligand>
</feature>
<keyword evidence="2 8" id="KW-0963">Cytoplasm</keyword>
<dbReference type="CDD" id="cd00777">
    <property type="entry name" value="AspRS_core"/>
    <property type="match status" value="1"/>
</dbReference>